<evidence type="ECO:0000313" key="2">
    <source>
        <dbReference type="EMBL" id="GAA5189727.1"/>
    </source>
</evidence>
<reference evidence="3" key="1">
    <citation type="journal article" date="2019" name="Int. J. Syst. Evol. Microbiol.">
        <title>The Global Catalogue of Microorganisms (GCM) 10K type strain sequencing project: providing services to taxonomists for standard genome sequencing and annotation.</title>
        <authorList>
            <consortium name="The Broad Institute Genomics Platform"/>
            <consortium name="The Broad Institute Genome Sequencing Center for Infectious Disease"/>
            <person name="Wu L."/>
            <person name="Ma J."/>
        </authorList>
    </citation>
    <scope>NUCLEOTIDE SEQUENCE [LARGE SCALE GENOMIC DNA]</scope>
    <source>
        <strain evidence="3">JCM 18720</strain>
    </source>
</reference>
<comment type="caution">
    <text evidence="2">The sequence shown here is derived from an EMBL/GenBank/DDBJ whole genome shotgun (WGS) entry which is preliminary data.</text>
</comment>
<dbReference type="InterPro" id="IPR013783">
    <property type="entry name" value="Ig-like_fold"/>
</dbReference>
<protein>
    <submittedName>
        <fullName evidence="2">Uncharacterized protein</fullName>
    </submittedName>
</protein>
<dbReference type="Pfam" id="PF22352">
    <property type="entry name" value="K319L-like_PKD"/>
    <property type="match status" value="1"/>
</dbReference>
<dbReference type="RefSeq" id="WP_345316213.1">
    <property type="nucleotide sequence ID" value="NZ_BAABLF010000006.1"/>
</dbReference>
<sequence length="635" mass="70132">MRHYLTAALVLGLMGCGGSGGDSSSPLPSPGPALEIQAPATAAVGDAIALVARPVDTSSTDWRYRWRQTAGPAVNIANTISPVAAFDLPEAGSYQFEVSVTDGAVQRSETVDINVQGLGTGFTVTRDHAVVSGGRVSLRVTALEFDENFNLTAPTGILWQQTQGPSVSDMDSRNPLLMTFTAPRVTQDTLLTFEASGTLDGRTVSDEIQVLVRATPAPVEDAFFDTPVARVEAYRPDSPWASAMERCVYNNRISTPCTVESLPLIGQTTNTTTIDEVMDRVLVSHPWMGEQFERFLREQDPSGDFLHLLSSVTAVVLSYDVRPSFYWVATGAIYLDPEYLWLEDWQRNTINEDPDFRAGFGSMLAFFMPWRYVSGDEYASLYYPPQFHLNRPWQQLTPDLASLLYHELAHANDYFPRSTHSAIRAATLVEEYFTRVDNQGLPSDQLSQTLPLFSEQMSGLAEVRFRGATATDLQKSYTPDDVAGFFFPDRASDFYGYSSEREDLAMLFEEAMMWERYGIRRDVAVTGLRSDDRAQDLLVAQGQRGRIGQAELAPRLSLVLAELLPEAESIVDGLPGPVPMRSGESWWDNLVLSEEAVMERDLSPVKAFTGPQALPLEGRTHFGPRHASPVALPAR</sequence>
<dbReference type="Gene3D" id="2.60.40.3010">
    <property type="match status" value="1"/>
</dbReference>
<dbReference type="PROSITE" id="PS51257">
    <property type="entry name" value="PROKAR_LIPOPROTEIN"/>
    <property type="match status" value="1"/>
</dbReference>
<keyword evidence="3" id="KW-1185">Reference proteome</keyword>
<name>A0ABP9S1N5_9GAMM</name>
<evidence type="ECO:0000256" key="1">
    <source>
        <dbReference type="SAM" id="MobiDB-lite"/>
    </source>
</evidence>
<dbReference type="EMBL" id="BAABLF010000006">
    <property type="protein sequence ID" value="GAA5189727.1"/>
    <property type="molecule type" value="Genomic_DNA"/>
</dbReference>
<evidence type="ECO:0000313" key="3">
    <source>
        <dbReference type="Proteomes" id="UP001501600"/>
    </source>
</evidence>
<accession>A0ABP9S1N5</accession>
<proteinExistence type="predicted"/>
<feature type="region of interest" description="Disordered" evidence="1">
    <location>
        <begin position="616"/>
        <end position="635"/>
    </location>
</feature>
<organism evidence="2 3">
    <name type="scientific">Ferrimonas gelatinilytica</name>
    <dbReference type="NCBI Taxonomy" id="1255257"/>
    <lineage>
        <taxon>Bacteria</taxon>
        <taxon>Pseudomonadati</taxon>
        <taxon>Pseudomonadota</taxon>
        <taxon>Gammaproteobacteria</taxon>
        <taxon>Alteromonadales</taxon>
        <taxon>Ferrimonadaceae</taxon>
        <taxon>Ferrimonas</taxon>
    </lineage>
</organism>
<dbReference type="Proteomes" id="UP001501600">
    <property type="component" value="Unassembled WGS sequence"/>
</dbReference>
<dbReference type="Gene3D" id="2.60.40.10">
    <property type="entry name" value="Immunoglobulins"/>
    <property type="match status" value="1"/>
</dbReference>
<gene>
    <name evidence="2" type="ORF">GCM10025772_12810</name>
</gene>